<reference evidence="6 7" key="1">
    <citation type="journal article" date="2014" name="Int. J. Syst. Evol. Microbiol.">
        <title>Complete genome sequence of Corynebacterium casei LMG S-19264T (=DSM 44701T), isolated from a smear-ripened cheese.</title>
        <authorList>
            <consortium name="US DOE Joint Genome Institute (JGI-PGF)"/>
            <person name="Walter F."/>
            <person name="Albersmeier A."/>
            <person name="Kalinowski J."/>
            <person name="Ruckert C."/>
        </authorList>
    </citation>
    <scope>NUCLEOTIDE SEQUENCE [LARGE SCALE GENOMIC DNA]</scope>
    <source>
        <strain evidence="6 7">CGMCC 4.7215</strain>
    </source>
</reference>
<dbReference type="InterPro" id="IPR004294">
    <property type="entry name" value="Carotenoid_Oase"/>
</dbReference>
<accession>A0ABD5X707</accession>
<dbReference type="Proteomes" id="UP001596414">
    <property type="component" value="Unassembled WGS sequence"/>
</dbReference>
<comment type="caution">
    <text evidence="6">The sequence shown here is derived from an EMBL/GenBank/DDBJ whole genome shotgun (WGS) entry which is preliminary data.</text>
</comment>
<dbReference type="EMBL" id="JBHSZQ010000008">
    <property type="protein sequence ID" value="MFC7125699.1"/>
    <property type="molecule type" value="Genomic_DNA"/>
</dbReference>
<evidence type="ECO:0000256" key="3">
    <source>
        <dbReference type="ARBA" id="ARBA00022723"/>
    </source>
</evidence>
<keyword evidence="4" id="KW-0560">Oxidoreductase</keyword>
<gene>
    <name evidence="6" type="ORF">ACFQJ7_06560</name>
</gene>
<keyword evidence="5" id="KW-0408">Iron</keyword>
<name>A0ABD5X707_9EURY</name>
<comment type="cofactor">
    <cofactor evidence="1">
        <name>Fe(2+)</name>
        <dbReference type="ChEBI" id="CHEBI:29033"/>
    </cofactor>
</comment>
<dbReference type="RefSeq" id="WP_267636912.1">
    <property type="nucleotide sequence ID" value="NZ_JAODIY010000008.1"/>
</dbReference>
<keyword evidence="3" id="KW-0479">Metal-binding</keyword>
<evidence type="ECO:0000256" key="2">
    <source>
        <dbReference type="ARBA" id="ARBA00006787"/>
    </source>
</evidence>
<dbReference type="GO" id="GO:0046872">
    <property type="term" value="F:metal ion binding"/>
    <property type="evidence" value="ECO:0007669"/>
    <property type="project" value="UniProtKB-KW"/>
</dbReference>
<evidence type="ECO:0000313" key="6">
    <source>
        <dbReference type="EMBL" id="MFC7125699.1"/>
    </source>
</evidence>
<dbReference type="PANTHER" id="PTHR10543">
    <property type="entry name" value="BETA-CAROTENE DIOXYGENASE"/>
    <property type="match status" value="1"/>
</dbReference>
<evidence type="ECO:0000256" key="5">
    <source>
        <dbReference type="ARBA" id="ARBA00023004"/>
    </source>
</evidence>
<comment type="similarity">
    <text evidence="2">Belongs to the carotenoid oxygenase family.</text>
</comment>
<dbReference type="Pfam" id="PF03055">
    <property type="entry name" value="RPE65"/>
    <property type="match status" value="1"/>
</dbReference>
<organism evidence="6 7">
    <name type="scientific">Halovenus rubra</name>
    <dbReference type="NCBI Taxonomy" id="869890"/>
    <lineage>
        <taxon>Archaea</taxon>
        <taxon>Methanobacteriati</taxon>
        <taxon>Methanobacteriota</taxon>
        <taxon>Stenosarchaea group</taxon>
        <taxon>Halobacteria</taxon>
        <taxon>Halobacteriales</taxon>
        <taxon>Haloarculaceae</taxon>
        <taxon>Halovenus</taxon>
    </lineage>
</organism>
<evidence type="ECO:0000256" key="4">
    <source>
        <dbReference type="ARBA" id="ARBA00023002"/>
    </source>
</evidence>
<evidence type="ECO:0000256" key="1">
    <source>
        <dbReference type="ARBA" id="ARBA00001954"/>
    </source>
</evidence>
<dbReference type="GO" id="GO:0016491">
    <property type="term" value="F:oxidoreductase activity"/>
    <property type="evidence" value="ECO:0007669"/>
    <property type="project" value="UniProtKB-KW"/>
</dbReference>
<proteinExistence type="inferred from homology"/>
<dbReference type="PANTHER" id="PTHR10543:SF24">
    <property type="entry name" value="CAROTENOID ISOMEROOXYGENASE"/>
    <property type="match status" value="1"/>
</dbReference>
<evidence type="ECO:0000313" key="7">
    <source>
        <dbReference type="Proteomes" id="UP001596414"/>
    </source>
</evidence>
<protein>
    <submittedName>
        <fullName evidence="6">Carotenoid oxygenase family protein</fullName>
    </submittedName>
</protein>
<sequence length="474" mass="52935">MSDAKYMPGLRSLDDEVSDKQLPVDGEFPSWLAGRLLRNGPAKFEDGNGDRFAHWFDGLGMIRKYEFSDGAVSYTNRFLRTESYENAIAGRPTGQFATGERGVSKLLGWLRRLGPPEPTDNANVHVAKLDGEYVALTEVPRWASFCAETLGTRGEFVFEDLLKYDIISAHLVEDPQTGDHIGHAVSFGRTHEYRLFRIPQGTQRREEIAAIPTDNPAYVHSVGVSQDHIVLVETPLRINILRALSPFTEGFFDLLTWDTDCDTTIYVVSRETGTTVTETTVPPFFTFHTVNAFDATDTDTDDPAVVIDLVTFEDDQIVEALGLDLLAEDGFAGVPPGRLVRYHLSLDGGVQTRQLYDGGIELPTVPKNKKTHSYRYAYGQSTDREGANGLVKVDTERGTAREFWERDLYVEEPWMVPHPDAETEDEGVVLAPALDVAAEQSILLCFDAKTLSERGRARVPHAIPFAFHGRFFRN</sequence>
<dbReference type="AlphaFoldDB" id="A0ABD5X707"/>